<name>M1HAH1_SORBI</name>
<dbReference type="EMBL" id="KC425071">
    <property type="protein sequence ID" value="AGE46122.1"/>
    <property type="molecule type" value="mRNA"/>
</dbReference>
<protein>
    <submittedName>
        <fullName evidence="1">Arginine/serine-rich splicing factor SC30 transcript III</fullName>
    </submittedName>
</protein>
<proteinExistence type="evidence at transcript level"/>
<reference evidence="1" key="1">
    <citation type="submission" date="2012-12" db="EMBL/GenBank/DDBJ databases">
        <title>Comprehensive Analysis and Evolutionary Conservation of Alternative Splicing Events of Plant SR Proteins.</title>
        <authorList>
            <person name="Rauch H.B."/>
            <person name="Patrick T.L."/>
            <person name="Lal S.K."/>
        </authorList>
    </citation>
    <scope>NUCLEOTIDE SEQUENCE</scope>
</reference>
<evidence type="ECO:0000313" key="1">
    <source>
        <dbReference type="EMBL" id="AGE46122.1"/>
    </source>
</evidence>
<dbReference type="AlphaFoldDB" id="M1HAH1"/>
<accession>M1HAH1</accession>
<sequence>MSRFGRSGPPPIRDTYSLLVLNITFREFPASVDPFPSPGILRALNWCLICIWVPRRHDC</sequence>
<organism evidence="1">
    <name type="scientific">Sorghum bicolor</name>
    <name type="common">Sorghum</name>
    <name type="synonym">Sorghum vulgare</name>
    <dbReference type="NCBI Taxonomy" id="4558"/>
    <lineage>
        <taxon>Eukaryota</taxon>
        <taxon>Viridiplantae</taxon>
        <taxon>Streptophyta</taxon>
        <taxon>Embryophyta</taxon>
        <taxon>Tracheophyta</taxon>
        <taxon>Spermatophyta</taxon>
        <taxon>Magnoliopsida</taxon>
        <taxon>Liliopsida</taxon>
        <taxon>Poales</taxon>
        <taxon>Poaceae</taxon>
        <taxon>PACMAD clade</taxon>
        <taxon>Panicoideae</taxon>
        <taxon>Andropogonodae</taxon>
        <taxon>Andropogoneae</taxon>
        <taxon>Sorghinae</taxon>
        <taxon>Sorghum</taxon>
    </lineage>
</organism>
<gene>
    <name evidence="1" type="primary">SC30</name>
</gene>